<evidence type="ECO:0000256" key="7">
    <source>
        <dbReference type="ARBA" id="ARBA00022723"/>
    </source>
</evidence>
<dbReference type="InterPro" id="IPR041577">
    <property type="entry name" value="RT_RNaseH_2"/>
</dbReference>
<feature type="domain" description="Chromo" evidence="22">
    <location>
        <begin position="1827"/>
        <end position="1886"/>
    </location>
</feature>
<dbReference type="Pfam" id="PF13975">
    <property type="entry name" value="gag-asp_proteas"/>
    <property type="match status" value="1"/>
</dbReference>
<dbReference type="InterPro" id="IPR023780">
    <property type="entry name" value="Chromo_domain"/>
</dbReference>
<dbReference type="SUPFAM" id="SSF57756">
    <property type="entry name" value="Retrovirus zinc finger-like domains"/>
    <property type="match status" value="1"/>
</dbReference>
<dbReference type="SUPFAM" id="SSF56672">
    <property type="entry name" value="DNA/RNA polymerases"/>
    <property type="match status" value="1"/>
</dbReference>
<keyword evidence="4" id="KW-0808">Transferase</keyword>
<feature type="domain" description="Integrase catalytic" evidence="25">
    <location>
        <begin position="1526"/>
        <end position="1700"/>
    </location>
</feature>
<feature type="region of interest" description="Disordered" evidence="21">
    <location>
        <begin position="1959"/>
        <end position="2027"/>
    </location>
</feature>
<evidence type="ECO:0000256" key="16">
    <source>
        <dbReference type="ARBA" id="ARBA00023125"/>
    </source>
</evidence>
<keyword evidence="15" id="KW-0239">DNA-directed DNA polymerase</keyword>
<dbReference type="Pfam" id="PF03732">
    <property type="entry name" value="Retrotrans_gag"/>
    <property type="match status" value="1"/>
</dbReference>
<dbReference type="Pfam" id="PF17919">
    <property type="entry name" value="RT_RNaseH_2"/>
    <property type="match status" value="1"/>
</dbReference>
<keyword evidence="6" id="KW-0540">Nuclease</keyword>
<evidence type="ECO:0000313" key="26">
    <source>
        <dbReference type="EMBL" id="USP81891.1"/>
    </source>
</evidence>
<dbReference type="Pfam" id="PF17921">
    <property type="entry name" value="Integrase_H2C2"/>
    <property type="match status" value="1"/>
</dbReference>
<keyword evidence="11" id="KW-0460">Magnesium</keyword>
<dbReference type="GO" id="GO:0003677">
    <property type="term" value="F:DNA binding"/>
    <property type="evidence" value="ECO:0007669"/>
    <property type="project" value="UniProtKB-KW"/>
</dbReference>
<keyword evidence="18" id="KW-0539">Nucleus</keyword>
<feature type="compositionally biased region" description="Basic and acidic residues" evidence="21">
    <location>
        <begin position="2096"/>
        <end position="2114"/>
    </location>
</feature>
<dbReference type="CDD" id="cd00024">
    <property type="entry name" value="CD_CSD"/>
    <property type="match status" value="1"/>
</dbReference>
<evidence type="ECO:0000256" key="18">
    <source>
        <dbReference type="ARBA" id="ARBA00023242"/>
    </source>
</evidence>
<dbReference type="InterPro" id="IPR000953">
    <property type="entry name" value="Chromo/chromo_shadow_dom"/>
</dbReference>
<dbReference type="SUPFAM" id="SSF50630">
    <property type="entry name" value="Acid proteases"/>
    <property type="match status" value="1"/>
</dbReference>
<accession>A0A9Q9DXV9</accession>
<evidence type="ECO:0000256" key="9">
    <source>
        <dbReference type="ARBA" id="ARBA00022759"/>
    </source>
</evidence>
<evidence type="ECO:0000256" key="17">
    <source>
        <dbReference type="ARBA" id="ARBA00023172"/>
    </source>
</evidence>
<evidence type="ECO:0000313" key="27">
    <source>
        <dbReference type="Proteomes" id="UP001056012"/>
    </source>
</evidence>
<keyword evidence="14 26" id="KW-0695">RNA-directed DNA polymerase</keyword>
<keyword evidence="9" id="KW-0255">Endonuclease</keyword>
<dbReference type="InterPro" id="IPR021109">
    <property type="entry name" value="Peptidase_aspartic_dom_sf"/>
</dbReference>
<dbReference type="GO" id="GO:0004519">
    <property type="term" value="F:endonuclease activity"/>
    <property type="evidence" value="ECO:0007669"/>
    <property type="project" value="UniProtKB-KW"/>
</dbReference>
<evidence type="ECO:0000256" key="20">
    <source>
        <dbReference type="PROSITE-ProRule" id="PRU00047"/>
    </source>
</evidence>
<dbReference type="GO" id="GO:0004190">
    <property type="term" value="F:aspartic-type endopeptidase activity"/>
    <property type="evidence" value="ECO:0007669"/>
    <property type="project" value="UniProtKB-KW"/>
</dbReference>
<dbReference type="InterPro" id="IPR005162">
    <property type="entry name" value="Retrotrans_gag_dom"/>
</dbReference>
<sequence>MSRNSNEYVNVQGPAPAQDINMAGSTQGVGNEHAPGTPEWELANLRREHQAQAQQMIEMQNMVNQLMSQLMATPNEKVVKKPKMATPEKYDGNRNDLRTFLTTIDLYCEFNEVPSDQEKILMASTHMKGKAANWVQPYVEDYLSSIKTKGTKEETKALFASWNNFKDEMGRVFGEVDAKNQAEKAITRLKQTTSVSAYTAEFKQLQARIDWDDAALRTVFEDGLKEIVKDGLVHHDKPETLQALIELATRIDNRIWERNEQKKRQFRPNMANTKKQRNNRDKDGDTIMTGKVQEKTRDKKPRGKGQDGLSKEERQKRYDNKACLRCGEVGHFRRDCPKNEVKQAVVKIRMLKSQPSTLPSDDDLSDLDLYDEARLAENTDYVIVPELVRADKHMKWEPPQPSDWIVKDTDAQRRIAQNLCWMCGDPAHHGNGCPLRGRRIAVTGPMAREVLAQAAQEQPYFKDELPEPENDREDEHRKLHWIECDSIDYCEFHAEESRLSQYDAEECCHAHLRSEACKVLDCTIHAPWKQHDDHEMIAWNECKRRFCMFHSDAKEQCKLDEHDPNHKHLWANDCPMLDCHIHKEEHQRAHEQLCWINCIEKCRFHREQRIAARHADHHLHGTIAAKECRTIKCRMHGTKEINLPETLEEMIPHPNEHWTFCTDDNCRIHLDAKQNHGYFPRKRKGKEAWVQGTVKKLGCHQGQGHAGKGSPKTTLRRVHYTDDRPKELVTTVYVQGHKLQAIVDSGAARTMISPRVVEKYEIPYRSKKRPLQVISAEETPVAYGKGTIRLETELVTLEVSDTKSQMSISIMDLGETDLLIGYDWLDAHNPAIDWRNRTILSREPAKRVAGVRHEIRPTNQCTTRDGRFGKISPHKIARIYAKDPQQVGVIWLRRVVPKKDRPLPQEKPKDVLLDIPKEYRTNEFKELFEENEATDLAEHQDWDHEIILEDGAKLTPGGMYPISPEHDAELKEYLRKNLKKGFIRPGSGPMASPILFVKKPNGKWRLCVDYRRLNAVTRKNRYPLPLITELMDRLQGAKWFTKFDVREGFYRIRIKEGDEWKTAFKTKYGLFEYTVMPFGLTNAPATFQSVINNALHEYLGVFATAYLDDVLVYSKGTLEEHIEHVKKVLRKLKEYKLYLQPGKCEFHTQETEFLGFIISTEGVKMNPKKVQAVRDWKTPKTVKDVQSFLGLANYYRKFIKDYSKITAPLTEITKKEVGFRWKQEQQKAFDKLKQTFLEAPVLEMYDPQRPTRLETDASDYALGAVLSQQCPDGKWRPVFYHSRKFDEAELNYDVHDKELLGVVDAFEQWEVYLLGLPHTIEVFTDHQNLTSFMTTKKLNRRQVRYAEMLAQFDFKITHRAGSLNGAADALSRRSDLRGKGHKEPHDAVLKRMPDGSLRYNQPDLARLAKIAEQVETLQQQWQQKANEWVPLDGQKELNGLQNKGEPRNESRPYVPTHMRKDLIKELHESREYGHASIDEMVRRLNKAFYMPRLRAQVQEVVGNCVACHQNKPKRHKPYGLLQPLPPPTRPWSSVTMDFIVKLPKSLEPGSARLCDTILVIMCRQTKGAKFVPTEETITAEECAYEVSKALISEHGMPEEFITDRDKLFTSKYWSTFLAKLGVKKKLSTSFHPETDGQTERTNQTLEQYLRFYANKLQDNWVELLPTAQLAYNSSRSATTKYSPHYANYGYEPVAHRDPKDIESIAVGADDKARLMRELHKELSRNIAHRNLTTSKAANKLRIEGPTFKKGDRVFLSRQNLKTKRPSKKLDNLRLGPFEILEKMGPVNYKLRLPPGMRIHNVFHKKLLEPAPPEAELMDDIELEDDEYTVEEIKDLQKIGGQWKYLVRWEGWPDSHNTWEPEGNLTNCRSLVREYHRKHPRKRGTDPRGKGNNQVKKGRKKRQPVTSPSQSTVRVAMVRLSDGPYQGRSSPRPALAHDPEGSRWHDLDQQILALAPQPLGARAEVAQSPSQPEAGAPQHEQSRDAFAASQPRPSPTLPQKQKGYTQRKPKYNQRSDQMLCPRNNEDSSLHNVYTEKSSRGLVPLYGQRGPDAEESNSGYGHDELVEPWAWLGRHGGRSAYDTTGIPRYLSKPPAPSDARENDNPGYRDDNPKRGDNVTSNKEGSLLDDGRR</sequence>
<dbReference type="PROSITE" id="PS50994">
    <property type="entry name" value="INTEGRASE"/>
    <property type="match status" value="1"/>
</dbReference>
<dbReference type="InterPro" id="IPR041588">
    <property type="entry name" value="Integrase_H2C2"/>
</dbReference>
<dbReference type="GO" id="GO:0006338">
    <property type="term" value="P:chromatin remodeling"/>
    <property type="evidence" value="ECO:0007669"/>
    <property type="project" value="UniProtKB-ARBA"/>
</dbReference>
<dbReference type="Gene3D" id="4.10.60.10">
    <property type="entry name" value="Zinc finger, CCHC-type"/>
    <property type="match status" value="1"/>
</dbReference>
<dbReference type="InterPro" id="IPR000477">
    <property type="entry name" value="RT_dom"/>
</dbReference>
<dbReference type="Gene3D" id="3.10.10.10">
    <property type="entry name" value="HIV Type 1 Reverse Transcriptase, subunit A, domain 1"/>
    <property type="match status" value="1"/>
</dbReference>
<dbReference type="Gene3D" id="2.40.50.40">
    <property type="match status" value="1"/>
</dbReference>
<dbReference type="InterPro" id="IPR043128">
    <property type="entry name" value="Rev_trsase/Diguanyl_cyclase"/>
</dbReference>
<keyword evidence="20" id="KW-0863">Zinc-finger</keyword>
<keyword evidence="16" id="KW-0238">DNA-binding</keyword>
<organism evidence="26 27">
    <name type="scientific">Curvularia clavata</name>
    <dbReference type="NCBI Taxonomy" id="95742"/>
    <lineage>
        <taxon>Eukaryota</taxon>
        <taxon>Fungi</taxon>
        <taxon>Dikarya</taxon>
        <taxon>Ascomycota</taxon>
        <taxon>Pezizomycotina</taxon>
        <taxon>Dothideomycetes</taxon>
        <taxon>Pleosporomycetidae</taxon>
        <taxon>Pleosporales</taxon>
        <taxon>Pleosporineae</taxon>
        <taxon>Pleosporaceae</taxon>
        <taxon>Curvularia</taxon>
    </lineage>
</organism>
<protein>
    <submittedName>
        <fullName evidence="26">Reverse Transcriptase</fullName>
    </submittedName>
</protein>
<evidence type="ECO:0000256" key="15">
    <source>
        <dbReference type="ARBA" id="ARBA00022932"/>
    </source>
</evidence>
<dbReference type="InterPro" id="IPR016197">
    <property type="entry name" value="Chromo-like_dom_sf"/>
</dbReference>
<dbReference type="SUPFAM" id="SSF54160">
    <property type="entry name" value="Chromo domain-like"/>
    <property type="match status" value="1"/>
</dbReference>
<feature type="domain" description="Reverse transcriptase" evidence="24">
    <location>
        <begin position="978"/>
        <end position="1158"/>
    </location>
</feature>
<evidence type="ECO:0000256" key="10">
    <source>
        <dbReference type="ARBA" id="ARBA00022801"/>
    </source>
</evidence>
<keyword evidence="12" id="KW-0694">RNA-binding</keyword>
<evidence type="ECO:0000259" key="24">
    <source>
        <dbReference type="PROSITE" id="PS50878"/>
    </source>
</evidence>
<dbReference type="EMBL" id="CP089280">
    <property type="protein sequence ID" value="USP81891.1"/>
    <property type="molecule type" value="Genomic_DNA"/>
</dbReference>
<evidence type="ECO:0000256" key="1">
    <source>
        <dbReference type="ARBA" id="ARBA00004123"/>
    </source>
</evidence>
<dbReference type="Pfam" id="PF00385">
    <property type="entry name" value="Chromo"/>
    <property type="match status" value="1"/>
</dbReference>
<comment type="subcellular location">
    <subcellularLocation>
        <location evidence="1">Nucleus</location>
    </subcellularLocation>
</comment>
<evidence type="ECO:0000256" key="5">
    <source>
        <dbReference type="ARBA" id="ARBA00022695"/>
    </source>
</evidence>
<dbReference type="PROSITE" id="PS50878">
    <property type="entry name" value="RT_POL"/>
    <property type="match status" value="1"/>
</dbReference>
<dbReference type="GO" id="GO:0008270">
    <property type="term" value="F:zinc ion binding"/>
    <property type="evidence" value="ECO:0007669"/>
    <property type="project" value="UniProtKB-KW"/>
</dbReference>
<dbReference type="VEuPathDB" id="FungiDB:yc1106_09165"/>
<dbReference type="Gene3D" id="3.30.70.270">
    <property type="match status" value="2"/>
</dbReference>
<dbReference type="InterPro" id="IPR036397">
    <property type="entry name" value="RNaseH_sf"/>
</dbReference>
<feature type="region of interest" description="Disordered" evidence="21">
    <location>
        <begin position="1921"/>
        <end position="1940"/>
    </location>
</feature>
<dbReference type="Gene3D" id="1.10.340.70">
    <property type="match status" value="1"/>
</dbReference>
<keyword evidence="10" id="KW-0378">Hydrolase</keyword>
<dbReference type="Pfam" id="PF00078">
    <property type="entry name" value="RVT_1"/>
    <property type="match status" value="1"/>
</dbReference>
<dbReference type="PANTHER" id="PTHR37984">
    <property type="entry name" value="PROTEIN CBG26694"/>
    <property type="match status" value="1"/>
</dbReference>
<dbReference type="SUPFAM" id="SSF53098">
    <property type="entry name" value="Ribonuclease H-like"/>
    <property type="match status" value="1"/>
</dbReference>
<name>A0A9Q9DXV9_CURCL</name>
<feature type="domain" description="CCHC-type" evidence="23">
    <location>
        <begin position="323"/>
        <end position="338"/>
    </location>
</feature>
<dbReference type="Gene3D" id="2.40.70.10">
    <property type="entry name" value="Acid Proteases"/>
    <property type="match status" value="1"/>
</dbReference>
<dbReference type="InterPro" id="IPR001584">
    <property type="entry name" value="Integrase_cat-core"/>
</dbReference>
<proteinExistence type="predicted"/>
<keyword evidence="17" id="KW-0233">DNA recombination</keyword>
<keyword evidence="13" id="KW-0229">DNA integration</keyword>
<evidence type="ECO:0000256" key="12">
    <source>
        <dbReference type="ARBA" id="ARBA00022884"/>
    </source>
</evidence>
<reference evidence="26" key="1">
    <citation type="submission" date="2021-12" db="EMBL/GenBank/DDBJ databases">
        <title>Curvularia clavata genome.</title>
        <authorList>
            <person name="Cao Y."/>
        </authorList>
    </citation>
    <scope>NUCLEOTIDE SEQUENCE</scope>
    <source>
        <strain evidence="26">Yc1106</strain>
    </source>
</reference>
<keyword evidence="19" id="KW-0511">Multifunctional enzyme</keyword>
<dbReference type="GO" id="GO:0006310">
    <property type="term" value="P:DNA recombination"/>
    <property type="evidence" value="ECO:0007669"/>
    <property type="project" value="UniProtKB-KW"/>
</dbReference>
<dbReference type="PROSITE" id="PS50013">
    <property type="entry name" value="CHROMO_2"/>
    <property type="match status" value="1"/>
</dbReference>
<evidence type="ECO:0000259" key="22">
    <source>
        <dbReference type="PROSITE" id="PS50013"/>
    </source>
</evidence>
<dbReference type="GO" id="GO:0015074">
    <property type="term" value="P:DNA integration"/>
    <property type="evidence" value="ECO:0007669"/>
    <property type="project" value="UniProtKB-KW"/>
</dbReference>
<evidence type="ECO:0000256" key="11">
    <source>
        <dbReference type="ARBA" id="ARBA00022842"/>
    </source>
</evidence>
<feature type="region of interest" description="Disordered" evidence="21">
    <location>
        <begin position="2039"/>
        <end position="2059"/>
    </location>
</feature>
<dbReference type="CDD" id="cd00303">
    <property type="entry name" value="retropepsin_like"/>
    <property type="match status" value="1"/>
</dbReference>
<dbReference type="CDD" id="cd09274">
    <property type="entry name" value="RNase_HI_RT_Ty3"/>
    <property type="match status" value="1"/>
</dbReference>
<dbReference type="SMART" id="SM00298">
    <property type="entry name" value="CHROMO"/>
    <property type="match status" value="1"/>
</dbReference>
<dbReference type="GO" id="GO:0003964">
    <property type="term" value="F:RNA-directed DNA polymerase activity"/>
    <property type="evidence" value="ECO:0007669"/>
    <property type="project" value="UniProtKB-KW"/>
</dbReference>
<keyword evidence="8" id="KW-0064">Aspartyl protease</keyword>
<keyword evidence="5" id="KW-0548">Nucleotidyltransferase</keyword>
<dbReference type="SMART" id="SM00343">
    <property type="entry name" value="ZnF_C2HC"/>
    <property type="match status" value="2"/>
</dbReference>
<dbReference type="GO" id="GO:0006508">
    <property type="term" value="P:proteolysis"/>
    <property type="evidence" value="ECO:0007669"/>
    <property type="project" value="UniProtKB-KW"/>
</dbReference>
<feature type="region of interest" description="Disordered" evidence="21">
    <location>
        <begin position="1875"/>
        <end position="1913"/>
    </location>
</feature>
<comment type="subunit">
    <text evidence="2">Component of the NuA4 histone acetyltransferase complex.</text>
</comment>
<evidence type="ECO:0000256" key="3">
    <source>
        <dbReference type="ARBA" id="ARBA00022670"/>
    </source>
</evidence>
<keyword evidence="7" id="KW-0479">Metal-binding</keyword>
<gene>
    <name evidence="26" type="ORF">yc1106_09165</name>
</gene>
<evidence type="ECO:0000259" key="25">
    <source>
        <dbReference type="PROSITE" id="PS50994"/>
    </source>
</evidence>
<feature type="region of interest" description="Disordered" evidence="21">
    <location>
        <begin position="1"/>
        <end position="37"/>
    </location>
</feature>
<evidence type="ECO:0000256" key="8">
    <source>
        <dbReference type="ARBA" id="ARBA00022750"/>
    </source>
</evidence>
<dbReference type="InterPro" id="IPR023779">
    <property type="entry name" value="Chromodomain_CS"/>
</dbReference>
<dbReference type="Pfam" id="PF00098">
    <property type="entry name" value="zf-CCHC"/>
    <property type="match status" value="1"/>
</dbReference>
<dbReference type="FunFam" id="3.30.70.270:FF:000026">
    <property type="entry name" value="Transposon Ty3-G Gag-Pol polyprotein"/>
    <property type="match status" value="1"/>
</dbReference>
<dbReference type="GO" id="GO:0005634">
    <property type="term" value="C:nucleus"/>
    <property type="evidence" value="ECO:0007669"/>
    <property type="project" value="UniProtKB-SubCell"/>
</dbReference>
<evidence type="ECO:0000256" key="21">
    <source>
        <dbReference type="SAM" id="MobiDB-lite"/>
    </source>
</evidence>
<dbReference type="InterPro" id="IPR001878">
    <property type="entry name" value="Znf_CCHC"/>
</dbReference>
<evidence type="ECO:0000259" key="23">
    <source>
        <dbReference type="PROSITE" id="PS50158"/>
    </source>
</evidence>
<dbReference type="PANTHER" id="PTHR37984:SF5">
    <property type="entry name" value="PROTEIN NYNRIN-LIKE"/>
    <property type="match status" value="1"/>
</dbReference>
<dbReference type="Gene3D" id="3.30.420.10">
    <property type="entry name" value="Ribonuclease H-like superfamily/Ribonuclease H"/>
    <property type="match status" value="1"/>
</dbReference>
<keyword evidence="20" id="KW-0862">Zinc</keyword>
<dbReference type="PROSITE" id="PS00141">
    <property type="entry name" value="ASP_PROTEASE"/>
    <property type="match status" value="1"/>
</dbReference>
<feature type="compositionally biased region" description="Polar residues" evidence="21">
    <location>
        <begin position="1903"/>
        <end position="1912"/>
    </location>
</feature>
<feature type="region of interest" description="Disordered" evidence="21">
    <location>
        <begin position="260"/>
        <end position="314"/>
    </location>
</feature>
<keyword evidence="27" id="KW-1185">Reference proteome</keyword>
<evidence type="ECO:0000256" key="13">
    <source>
        <dbReference type="ARBA" id="ARBA00022908"/>
    </source>
</evidence>
<dbReference type="InterPro" id="IPR012337">
    <property type="entry name" value="RNaseH-like_sf"/>
</dbReference>
<evidence type="ECO:0000256" key="4">
    <source>
        <dbReference type="ARBA" id="ARBA00022679"/>
    </source>
</evidence>
<evidence type="ECO:0000256" key="6">
    <source>
        <dbReference type="ARBA" id="ARBA00022722"/>
    </source>
</evidence>
<dbReference type="InterPro" id="IPR050951">
    <property type="entry name" value="Retrovirus_Pol_polyprotein"/>
</dbReference>
<dbReference type="GO" id="GO:0003887">
    <property type="term" value="F:DNA-directed DNA polymerase activity"/>
    <property type="evidence" value="ECO:0007669"/>
    <property type="project" value="UniProtKB-KW"/>
</dbReference>
<dbReference type="InterPro" id="IPR036875">
    <property type="entry name" value="Znf_CCHC_sf"/>
</dbReference>
<dbReference type="GO" id="GO:0003723">
    <property type="term" value="F:RNA binding"/>
    <property type="evidence" value="ECO:0007669"/>
    <property type="project" value="UniProtKB-KW"/>
</dbReference>
<evidence type="ECO:0000256" key="14">
    <source>
        <dbReference type="ARBA" id="ARBA00022918"/>
    </source>
</evidence>
<dbReference type="InterPro" id="IPR001969">
    <property type="entry name" value="Aspartic_peptidase_AS"/>
</dbReference>
<dbReference type="PROSITE" id="PS50158">
    <property type="entry name" value="ZF_CCHC"/>
    <property type="match status" value="1"/>
</dbReference>
<dbReference type="InterPro" id="IPR056924">
    <property type="entry name" value="SH3_Tf2-1"/>
</dbReference>
<dbReference type="Pfam" id="PF24626">
    <property type="entry name" value="SH3_Tf2-1"/>
    <property type="match status" value="1"/>
</dbReference>
<evidence type="ECO:0000256" key="2">
    <source>
        <dbReference type="ARBA" id="ARBA00011353"/>
    </source>
</evidence>
<dbReference type="InterPro" id="IPR043502">
    <property type="entry name" value="DNA/RNA_pol_sf"/>
</dbReference>
<keyword evidence="3" id="KW-0645">Protease</keyword>
<dbReference type="OrthoDB" id="3689183at2759"/>
<dbReference type="Proteomes" id="UP001056012">
    <property type="component" value="Chromosome 7"/>
</dbReference>
<feature type="region of interest" description="Disordered" evidence="21">
    <location>
        <begin position="2074"/>
        <end position="2130"/>
    </location>
</feature>
<dbReference type="PROSITE" id="PS00598">
    <property type="entry name" value="CHROMO_1"/>
    <property type="match status" value="1"/>
</dbReference>
<evidence type="ECO:0000256" key="19">
    <source>
        <dbReference type="ARBA" id="ARBA00023268"/>
    </source>
</evidence>
<dbReference type="CDD" id="cd01647">
    <property type="entry name" value="RT_LTR"/>
    <property type="match status" value="1"/>
</dbReference>